<keyword evidence="18" id="KW-0245">EGF-like domain</keyword>
<proteinExistence type="predicted"/>
<evidence type="ECO:0000256" key="10">
    <source>
        <dbReference type="ARBA" id="ARBA00022840"/>
    </source>
</evidence>
<dbReference type="Gene3D" id="3.30.200.20">
    <property type="entry name" value="Phosphorylase Kinase, domain 1"/>
    <property type="match status" value="2"/>
</dbReference>
<keyword evidence="14" id="KW-0675">Receptor</keyword>
<keyword evidence="7 20" id="KW-0732">Signal</keyword>
<keyword evidence="15" id="KW-0325">Glycoprotein</keyword>
<dbReference type="PROSITE" id="PS50927">
    <property type="entry name" value="BULB_LECTIN"/>
    <property type="match status" value="2"/>
</dbReference>
<feature type="transmembrane region" description="Helical" evidence="19">
    <location>
        <begin position="466"/>
        <end position="486"/>
    </location>
</feature>
<keyword evidence="11 19" id="KW-1133">Transmembrane helix</keyword>
<dbReference type="InterPro" id="IPR008271">
    <property type="entry name" value="Ser/Thr_kinase_AS"/>
</dbReference>
<reference evidence="25 26" key="1">
    <citation type="submission" date="2020-08" db="EMBL/GenBank/DDBJ databases">
        <title>Plant Genome Project.</title>
        <authorList>
            <person name="Zhang R.-G."/>
        </authorList>
    </citation>
    <scope>NUCLEOTIDE SEQUENCE [LARGE SCALE GENOMIC DNA]</scope>
    <source>
        <tissue evidence="25">Rhizome</tissue>
    </source>
</reference>
<dbReference type="InterPro" id="IPR000858">
    <property type="entry name" value="S_locus_glycoprot_dom"/>
</dbReference>
<accession>A0A8J5G295</accession>
<dbReference type="InterPro" id="IPR011009">
    <property type="entry name" value="Kinase-like_dom_sf"/>
</dbReference>
<evidence type="ECO:0000259" key="22">
    <source>
        <dbReference type="PROSITE" id="PS50026"/>
    </source>
</evidence>
<dbReference type="GO" id="GO:0005886">
    <property type="term" value="C:plasma membrane"/>
    <property type="evidence" value="ECO:0007669"/>
    <property type="project" value="UniProtKB-SubCell"/>
</dbReference>
<dbReference type="EMBL" id="JACMSC010000012">
    <property type="protein sequence ID" value="KAG6498241.1"/>
    <property type="molecule type" value="Genomic_DNA"/>
</dbReference>
<feature type="domain" description="Bulb-type lectin" evidence="23">
    <location>
        <begin position="25"/>
        <end position="147"/>
    </location>
</feature>
<dbReference type="FunFam" id="1.10.510.10:FF:000060">
    <property type="entry name" value="G-type lectin S-receptor-like serine/threonine-protein kinase"/>
    <property type="match status" value="2"/>
</dbReference>
<dbReference type="InterPro" id="IPR000742">
    <property type="entry name" value="EGF"/>
</dbReference>
<evidence type="ECO:0000256" key="8">
    <source>
        <dbReference type="ARBA" id="ARBA00022741"/>
    </source>
</evidence>
<dbReference type="Gene3D" id="2.90.10.10">
    <property type="entry name" value="Bulb-type lectin domain"/>
    <property type="match status" value="2"/>
</dbReference>
<dbReference type="Gene3D" id="1.10.510.10">
    <property type="entry name" value="Transferase(Phosphotransferase) domain 1"/>
    <property type="match status" value="2"/>
</dbReference>
<dbReference type="PROSITE" id="PS50948">
    <property type="entry name" value="PAN"/>
    <property type="match status" value="2"/>
</dbReference>
<dbReference type="SMART" id="SM00181">
    <property type="entry name" value="EGF"/>
    <property type="match status" value="2"/>
</dbReference>
<dbReference type="FunFam" id="3.30.200.20:FF:000330">
    <property type="entry name" value="G-type lectin S-receptor-like serine/threonine-protein kinase At4g03230"/>
    <property type="match status" value="1"/>
</dbReference>
<evidence type="ECO:0000256" key="20">
    <source>
        <dbReference type="SAM" id="SignalP"/>
    </source>
</evidence>
<dbReference type="SUPFAM" id="SSF51110">
    <property type="entry name" value="alpha-D-mannose-specific plant lectins"/>
    <property type="match status" value="2"/>
</dbReference>
<feature type="domain" description="Apple" evidence="24">
    <location>
        <begin position="1201"/>
        <end position="1285"/>
    </location>
</feature>
<dbReference type="CDD" id="cd00054">
    <property type="entry name" value="EGF_CA"/>
    <property type="match status" value="2"/>
</dbReference>
<evidence type="ECO:0000313" key="25">
    <source>
        <dbReference type="EMBL" id="KAG6498241.1"/>
    </source>
</evidence>
<evidence type="ECO:0000256" key="7">
    <source>
        <dbReference type="ARBA" id="ARBA00022729"/>
    </source>
</evidence>
<organism evidence="25 26">
    <name type="scientific">Zingiber officinale</name>
    <name type="common">Ginger</name>
    <name type="synonym">Amomum zingiber</name>
    <dbReference type="NCBI Taxonomy" id="94328"/>
    <lineage>
        <taxon>Eukaryota</taxon>
        <taxon>Viridiplantae</taxon>
        <taxon>Streptophyta</taxon>
        <taxon>Embryophyta</taxon>
        <taxon>Tracheophyta</taxon>
        <taxon>Spermatophyta</taxon>
        <taxon>Magnoliopsida</taxon>
        <taxon>Liliopsida</taxon>
        <taxon>Zingiberales</taxon>
        <taxon>Zingiberaceae</taxon>
        <taxon>Zingiber</taxon>
    </lineage>
</organism>
<name>A0A8J5G295_ZINOF</name>
<keyword evidence="8" id="KW-0547">Nucleotide-binding</keyword>
<dbReference type="Proteomes" id="UP000734854">
    <property type="component" value="Unassembled WGS sequence"/>
</dbReference>
<dbReference type="InterPro" id="IPR003609">
    <property type="entry name" value="Pan_app"/>
</dbReference>
<dbReference type="PROSITE" id="PS50026">
    <property type="entry name" value="EGF_3"/>
    <property type="match status" value="2"/>
</dbReference>
<dbReference type="PANTHER" id="PTHR27002:SF616">
    <property type="entry name" value="RECEPTOR-LIKE SERINE_THREONINE-PROTEIN KINASE"/>
    <property type="match status" value="1"/>
</dbReference>
<evidence type="ECO:0000259" key="21">
    <source>
        <dbReference type="PROSITE" id="PS50011"/>
    </source>
</evidence>
<dbReference type="GO" id="GO:0005524">
    <property type="term" value="F:ATP binding"/>
    <property type="evidence" value="ECO:0007669"/>
    <property type="project" value="UniProtKB-KW"/>
</dbReference>
<keyword evidence="5" id="KW-0808">Transferase</keyword>
<sequence>MKPTMIWFCSFLCTISFSASIASDTLTVSTPLLDANTKTLISDGGSFELGFFSPAGSNNRYIGIWYHSISDNQTVIWVANRKSPVTDRSGRLSLTTDGALTITDGNSTVVWSSESPTSLNNPVAKLLNTGNFIVREASAADSDGAWQSFEFPTDTSIPGMKLGWNLTSGRNYNLTAWTSESDPSPSNYAIGIDYHGQIVIMDGQRLHWRGGPWNGLRFSGSEGMQRDKRIGIGFDYVTGPHHVFCSEYLIDSSIIDRIVMNTSGTLQHFIWIQDKQQWTYVGFVPRDECDSVARCGPNGVCHPDGSTLCKCLQGFTRRNNSDELNGCVRITALDCANGTDGFARQSSVKLPDTSTASVDWSAVSLEECGLRCLRNCSCTGYAQANVSGSGSGCVLWSTDLTDIKFYEGGTGQDLFVRVAAADLIISEFDTCSLFYHNFSSNDLAVSCSGTGRKHGHWSPAVVVIDIVVPALAIILLVMVFVVYCLCRRKKEHGKYFDDDTEETDLDLPLFDLDTILEATQNFSPSNKLGQGGYGPVYKGKFKDDGQEIAVKRLSETSSQGANEFKNEVMVIAKLQHRNLVRLLGCCIQGRERMLIYEFMPNGSLDALLFDPAKSGSLDWRTRYNIIVGIARGLLYLHHDSRLRIIHRDLKPSNVLLDMDMNPKISDFGLARIFGGDDTEVVVNTKRVVGTYGYMSPEYAMHGIFSIKSDVFSFGKLILEIVSGRKNRDVYDSSIPENLLDHIWRLWKEGKALNLVDESIGNSFPTTEVLSCIKIGLLCVQEQPEDRPTMNTLLKWLDSDISHLPEPTQPGFVNLRGPFDSEPSSKNTISNTLFEAIITYHLDSWMLLNGFILASQSLELTMKQPTIVWFCSFLFFLGTIFFSPSIASDTLTVSTPLLDANRTTLISDGGRFELGFFSPAGSNNRYIGLWYHSIADNQTVIWVANRKNPVTDRSGRLSLTTDGALTITDGNSTVVWSSESSTSLNNPVAKLLNTGNFIVREASAADSDGAWQSFEFPADTYIPGMRLGWNLTSGRSYNITAWTSESDPSPSNYAIGVDYHGDPQLVIMDGQRLHWRGGPWNGFRFSGAEGMQRDNSLGIGFGYVTGPDHVFFSEYLIDSSIIDRLVINTSGTLQHFIWIQDRQQWTFVGFAPRDECDSLARCGPNGVCHPDGSTLCMCLQGFSRRNNSDGLDGCVRITALDCVNGTDGFARQSSVKLPDTSTASVDWSGVSLEECRLRCLRNCSCTGYAQANVSGSGSGCVFWSTDLTDIKFYEGGTGQDLFVRVAAADLIITTGRNHGHRSPAVAIIVASALAIFLVVFVVYCLCKRKKKHGNYLDDGTEETDLDLPLFDLDTITEATQNFSPSNKLGQGGYGPVYKGKFKDDGQEIAVKRLSETSSQGANEFKNEVMVIAKLQHRNLVRLLGCCIQGRERMLIYEFMPNGSLDALLFDPTKSGSLDWKTRSNIIVGVARGLLYLHHDSRLRIIHRDLKASNVLLDKDMNPKISDFGIARIFGGDDTEVNTMRVVGTYGYMSPEYAMNGIFSVKSDVFSFGILTLEIISGKKNRGVFDSSSPVNLLDHVWNLWKEGKALNLVDKSIGDSFPTTEVLSCIKIGLLCVQELPKDRPTMNTLLKMLDSDISLLPEPTQPGFVNLRGLFETESSSTSRSNISKNTVSHTLFEGR</sequence>
<evidence type="ECO:0000256" key="5">
    <source>
        <dbReference type="ARBA" id="ARBA00022679"/>
    </source>
</evidence>
<evidence type="ECO:0000256" key="16">
    <source>
        <dbReference type="ARBA" id="ARBA00047899"/>
    </source>
</evidence>
<dbReference type="InterPro" id="IPR001245">
    <property type="entry name" value="Ser-Thr/Tyr_kinase_cat_dom"/>
</dbReference>
<evidence type="ECO:0000256" key="3">
    <source>
        <dbReference type="ARBA" id="ARBA00022475"/>
    </source>
</evidence>
<keyword evidence="4" id="KW-0723">Serine/threonine-protein kinase</keyword>
<evidence type="ECO:0000256" key="13">
    <source>
        <dbReference type="ARBA" id="ARBA00023157"/>
    </source>
</evidence>
<feature type="transmembrane region" description="Helical" evidence="19">
    <location>
        <begin position="1303"/>
        <end position="1325"/>
    </location>
</feature>
<evidence type="ECO:0000256" key="11">
    <source>
        <dbReference type="ARBA" id="ARBA00022989"/>
    </source>
</evidence>
<protein>
    <recommendedName>
        <fullName evidence="2">non-specific serine/threonine protein kinase</fullName>
        <ecNumber evidence="2">2.7.11.1</ecNumber>
    </recommendedName>
</protein>
<dbReference type="FunFam" id="2.90.10.10:FF:000005">
    <property type="entry name" value="G-type lectin S-receptor-like serine/threonine-protein kinase"/>
    <property type="match status" value="2"/>
</dbReference>
<dbReference type="CDD" id="cd14066">
    <property type="entry name" value="STKc_IRAK"/>
    <property type="match status" value="2"/>
</dbReference>
<feature type="domain" description="Bulb-type lectin" evidence="23">
    <location>
        <begin position="888"/>
        <end position="1011"/>
    </location>
</feature>
<evidence type="ECO:0000259" key="23">
    <source>
        <dbReference type="PROSITE" id="PS50927"/>
    </source>
</evidence>
<dbReference type="SMART" id="SM00473">
    <property type="entry name" value="PAN_AP"/>
    <property type="match status" value="2"/>
</dbReference>
<evidence type="ECO:0000256" key="17">
    <source>
        <dbReference type="ARBA" id="ARBA00048679"/>
    </source>
</evidence>
<feature type="signal peptide" evidence="20">
    <location>
        <begin position="1"/>
        <end position="20"/>
    </location>
</feature>
<dbReference type="GO" id="GO:0004674">
    <property type="term" value="F:protein serine/threonine kinase activity"/>
    <property type="evidence" value="ECO:0007669"/>
    <property type="project" value="UniProtKB-KW"/>
</dbReference>
<keyword evidence="26" id="KW-1185">Reference proteome</keyword>
<comment type="caution">
    <text evidence="18">Lacks conserved residue(s) required for the propagation of feature annotation.</text>
</comment>
<dbReference type="SMART" id="SM00220">
    <property type="entry name" value="S_TKc"/>
    <property type="match status" value="2"/>
</dbReference>
<feature type="domain" description="EGF-like" evidence="22">
    <location>
        <begin position="1151"/>
        <end position="1187"/>
    </location>
</feature>
<keyword evidence="3" id="KW-1003">Cell membrane</keyword>
<evidence type="ECO:0000256" key="2">
    <source>
        <dbReference type="ARBA" id="ARBA00012513"/>
    </source>
</evidence>
<evidence type="ECO:0000256" key="6">
    <source>
        <dbReference type="ARBA" id="ARBA00022692"/>
    </source>
</evidence>
<comment type="catalytic activity">
    <reaction evidence="17">
        <text>L-seryl-[protein] + ATP = O-phospho-L-seryl-[protein] + ADP + H(+)</text>
        <dbReference type="Rhea" id="RHEA:17989"/>
        <dbReference type="Rhea" id="RHEA-COMP:9863"/>
        <dbReference type="Rhea" id="RHEA-COMP:11604"/>
        <dbReference type="ChEBI" id="CHEBI:15378"/>
        <dbReference type="ChEBI" id="CHEBI:29999"/>
        <dbReference type="ChEBI" id="CHEBI:30616"/>
        <dbReference type="ChEBI" id="CHEBI:83421"/>
        <dbReference type="ChEBI" id="CHEBI:456216"/>
        <dbReference type="EC" id="2.7.11.1"/>
    </reaction>
</comment>
<feature type="domain" description="Apple" evidence="24">
    <location>
        <begin position="335"/>
        <end position="419"/>
    </location>
</feature>
<evidence type="ECO:0000256" key="19">
    <source>
        <dbReference type="SAM" id="Phobius"/>
    </source>
</evidence>
<dbReference type="Pfam" id="PF08276">
    <property type="entry name" value="PAN_2"/>
    <property type="match status" value="2"/>
</dbReference>
<feature type="transmembrane region" description="Helical" evidence="19">
    <location>
        <begin position="866"/>
        <end position="886"/>
    </location>
</feature>
<feature type="domain" description="Protein kinase" evidence="21">
    <location>
        <begin position="522"/>
        <end position="811"/>
    </location>
</feature>
<dbReference type="InterPro" id="IPR036426">
    <property type="entry name" value="Bulb-type_lectin_dom_sf"/>
</dbReference>
<comment type="caution">
    <text evidence="25">The sequence shown here is derived from an EMBL/GenBank/DDBJ whole genome shotgun (WGS) entry which is preliminary data.</text>
</comment>
<evidence type="ECO:0000256" key="14">
    <source>
        <dbReference type="ARBA" id="ARBA00023170"/>
    </source>
</evidence>
<dbReference type="FunFam" id="3.30.200.20:FF:000195">
    <property type="entry name" value="G-type lectin S-receptor-like serine/threonine-protein kinase"/>
    <property type="match status" value="1"/>
</dbReference>
<dbReference type="Pfam" id="PF07714">
    <property type="entry name" value="PK_Tyr_Ser-Thr"/>
    <property type="match status" value="2"/>
</dbReference>
<dbReference type="PROSITE" id="PS50011">
    <property type="entry name" value="PROTEIN_KINASE_DOM"/>
    <property type="match status" value="2"/>
</dbReference>
<dbReference type="SMART" id="SM00108">
    <property type="entry name" value="B_lectin"/>
    <property type="match status" value="2"/>
</dbReference>
<dbReference type="CDD" id="cd01098">
    <property type="entry name" value="PAN_AP_plant"/>
    <property type="match status" value="2"/>
</dbReference>
<dbReference type="CDD" id="cd00028">
    <property type="entry name" value="B_lectin"/>
    <property type="match status" value="2"/>
</dbReference>
<feature type="chain" id="PRO_5035197666" description="non-specific serine/threonine protein kinase" evidence="20">
    <location>
        <begin position="21"/>
        <end position="1680"/>
    </location>
</feature>
<dbReference type="InterPro" id="IPR000719">
    <property type="entry name" value="Prot_kinase_dom"/>
</dbReference>
<evidence type="ECO:0000256" key="18">
    <source>
        <dbReference type="PROSITE-ProRule" id="PRU00076"/>
    </source>
</evidence>
<dbReference type="InterPro" id="IPR001480">
    <property type="entry name" value="Bulb-type_lectin_dom"/>
</dbReference>
<evidence type="ECO:0000256" key="15">
    <source>
        <dbReference type="ARBA" id="ARBA00023180"/>
    </source>
</evidence>
<evidence type="ECO:0000256" key="1">
    <source>
        <dbReference type="ARBA" id="ARBA00004251"/>
    </source>
</evidence>
<keyword evidence="10" id="KW-0067">ATP-binding</keyword>
<dbReference type="Pfam" id="PF01453">
    <property type="entry name" value="B_lectin"/>
    <property type="match status" value="2"/>
</dbReference>
<evidence type="ECO:0000313" key="26">
    <source>
        <dbReference type="Proteomes" id="UP000734854"/>
    </source>
</evidence>
<dbReference type="PANTHER" id="PTHR27002">
    <property type="entry name" value="RECEPTOR-LIKE SERINE/THREONINE-PROTEIN KINASE SD1-8"/>
    <property type="match status" value="1"/>
</dbReference>
<dbReference type="EC" id="2.7.11.1" evidence="2"/>
<keyword evidence="12 19" id="KW-0472">Membrane</keyword>
<dbReference type="SUPFAM" id="SSF56112">
    <property type="entry name" value="Protein kinase-like (PK-like)"/>
    <property type="match status" value="2"/>
</dbReference>
<comment type="subcellular location">
    <subcellularLocation>
        <location evidence="1">Cell membrane</location>
        <topology evidence="1">Single-pass type I membrane protein</topology>
    </subcellularLocation>
</comment>
<feature type="domain" description="Protein kinase" evidence="21">
    <location>
        <begin position="1361"/>
        <end position="1639"/>
    </location>
</feature>
<comment type="catalytic activity">
    <reaction evidence="16">
        <text>L-threonyl-[protein] + ATP = O-phospho-L-threonyl-[protein] + ADP + H(+)</text>
        <dbReference type="Rhea" id="RHEA:46608"/>
        <dbReference type="Rhea" id="RHEA-COMP:11060"/>
        <dbReference type="Rhea" id="RHEA-COMP:11605"/>
        <dbReference type="ChEBI" id="CHEBI:15378"/>
        <dbReference type="ChEBI" id="CHEBI:30013"/>
        <dbReference type="ChEBI" id="CHEBI:30616"/>
        <dbReference type="ChEBI" id="CHEBI:61977"/>
        <dbReference type="ChEBI" id="CHEBI:456216"/>
        <dbReference type="EC" id="2.7.11.1"/>
    </reaction>
</comment>
<keyword evidence="6 19" id="KW-0812">Transmembrane</keyword>
<keyword evidence="13" id="KW-1015">Disulfide bond</keyword>
<dbReference type="PROSITE" id="PS00108">
    <property type="entry name" value="PROTEIN_KINASE_ST"/>
    <property type="match status" value="2"/>
</dbReference>
<feature type="domain" description="EGF-like" evidence="22">
    <location>
        <begin position="285"/>
        <end position="321"/>
    </location>
</feature>
<dbReference type="GO" id="GO:0051707">
    <property type="term" value="P:response to other organism"/>
    <property type="evidence" value="ECO:0007669"/>
    <property type="project" value="UniProtKB-ARBA"/>
</dbReference>
<evidence type="ECO:0000256" key="12">
    <source>
        <dbReference type="ARBA" id="ARBA00023136"/>
    </source>
</evidence>
<dbReference type="Pfam" id="PF00954">
    <property type="entry name" value="S_locus_glycop"/>
    <property type="match status" value="2"/>
</dbReference>
<keyword evidence="9" id="KW-0418">Kinase</keyword>
<evidence type="ECO:0000256" key="4">
    <source>
        <dbReference type="ARBA" id="ARBA00022527"/>
    </source>
</evidence>
<evidence type="ECO:0000259" key="24">
    <source>
        <dbReference type="PROSITE" id="PS50948"/>
    </source>
</evidence>
<gene>
    <name evidence="25" type="ORF">ZIOFF_046153</name>
</gene>
<dbReference type="GO" id="GO:0048544">
    <property type="term" value="P:recognition of pollen"/>
    <property type="evidence" value="ECO:0007669"/>
    <property type="project" value="InterPro"/>
</dbReference>
<evidence type="ECO:0000256" key="9">
    <source>
        <dbReference type="ARBA" id="ARBA00022777"/>
    </source>
</evidence>